<organism evidence="1 2">
    <name type="scientific">Paractinoplanes rhizophilus</name>
    <dbReference type="NCBI Taxonomy" id="1416877"/>
    <lineage>
        <taxon>Bacteria</taxon>
        <taxon>Bacillati</taxon>
        <taxon>Actinomycetota</taxon>
        <taxon>Actinomycetes</taxon>
        <taxon>Micromonosporales</taxon>
        <taxon>Micromonosporaceae</taxon>
        <taxon>Paractinoplanes</taxon>
    </lineage>
</organism>
<evidence type="ECO:0000313" key="2">
    <source>
        <dbReference type="Proteomes" id="UP001596548"/>
    </source>
</evidence>
<gene>
    <name evidence="1" type="ORF">ACFQS1_12180</name>
</gene>
<dbReference type="RefSeq" id="WP_378967027.1">
    <property type="nucleotide sequence ID" value="NZ_JBHTBJ010000006.1"/>
</dbReference>
<comment type="caution">
    <text evidence="1">The sequence shown here is derived from an EMBL/GenBank/DDBJ whole genome shotgun (WGS) entry which is preliminary data.</text>
</comment>
<sequence length="157" mass="17570">MADRRPPRTVTGERATLVGLLQFQRESLVRKVTGVDDETARRSPVGSGTSLLWLVKHLTWAELSWFLVRFAGEDVTLPDEEVREGDTLRAAIDAYEAAWQRVAHVLVEGDLEAMLARDDGQPRCNLRFVIGHMLEETARHAGHADILRELIDGSTGR</sequence>
<protein>
    <submittedName>
        <fullName evidence="1">DinB family protein</fullName>
    </submittedName>
</protein>
<dbReference type="InterPro" id="IPR034660">
    <property type="entry name" value="DinB/YfiT-like"/>
</dbReference>
<dbReference type="Pfam" id="PF04978">
    <property type="entry name" value="MST"/>
    <property type="match status" value="1"/>
</dbReference>
<proteinExistence type="predicted"/>
<reference evidence="2" key="1">
    <citation type="journal article" date="2019" name="Int. J. Syst. Evol. Microbiol.">
        <title>The Global Catalogue of Microorganisms (GCM) 10K type strain sequencing project: providing services to taxonomists for standard genome sequencing and annotation.</title>
        <authorList>
            <consortium name="The Broad Institute Genomics Platform"/>
            <consortium name="The Broad Institute Genome Sequencing Center for Infectious Disease"/>
            <person name="Wu L."/>
            <person name="Ma J."/>
        </authorList>
    </citation>
    <scope>NUCLEOTIDE SEQUENCE [LARGE SCALE GENOMIC DNA]</scope>
    <source>
        <strain evidence="2">XZYJT-10</strain>
    </source>
</reference>
<dbReference type="Gene3D" id="1.20.120.450">
    <property type="entry name" value="dinb family like domain"/>
    <property type="match status" value="1"/>
</dbReference>
<dbReference type="EMBL" id="JBHTBJ010000006">
    <property type="protein sequence ID" value="MFC7274744.1"/>
    <property type="molecule type" value="Genomic_DNA"/>
</dbReference>
<dbReference type="InterPro" id="IPR007061">
    <property type="entry name" value="MST-like"/>
</dbReference>
<dbReference type="Proteomes" id="UP001596548">
    <property type="component" value="Unassembled WGS sequence"/>
</dbReference>
<accession>A0ABW2HPG1</accession>
<dbReference type="SUPFAM" id="SSF109854">
    <property type="entry name" value="DinB/YfiT-like putative metalloenzymes"/>
    <property type="match status" value="1"/>
</dbReference>
<evidence type="ECO:0000313" key="1">
    <source>
        <dbReference type="EMBL" id="MFC7274744.1"/>
    </source>
</evidence>
<name>A0ABW2HPG1_9ACTN</name>
<keyword evidence="2" id="KW-1185">Reference proteome</keyword>